<dbReference type="Proteomes" id="UP001177670">
    <property type="component" value="Unassembled WGS sequence"/>
</dbReference>
<feature type="compositionally biased region" description="Basic and acidic residues" evidence="1">
    <location>
        <begin position="188"/>
        <end position="226"/>
    </location>
</feature>
<feature type="region of interest" description="Disordered" evidence="1">
    <location>
        <begin position="1"/>
        <end position="31"/>
    </location>
</feature>
<feature type="region of interest" description="Disordered" evidence="1">
    <location>
        <begin position="326"/>
        <end position="345"/>
    </location>
</feature>
<keyword evidence="3" id="KW-1185">Reference proteome</keyword>
<feature type="region of interest" description="Disordered" evidence="1">
    <location>
        <begin position="70"/>
        <end position="92"/>
    </location>
</feature>
<organism evidence="2 3">
    <name type="scientific">Melipona bicolor</name>
    <dbReference type="NCBI Taxonomy" id="60889"/>
    <lineage>
        <taxon>Eukaryota</taxon>
        <taxon>Metazoa</taxon>
        <taxon>Ecdysozoa</taxon>
        <taxon>Arthropoda</taxon>
        <taxon>Hexapoda</taxon>
        <taxon>Insecta</taxon>
        <taxon>Pterygota</taxon>
        <taxon>Neoptera</taxon>
        <taxon>Endopterygota</taxon>
        <taxon>Hymenoptera</taxon>
        <taxon>Apocrita</taxon>
        <taxon>Aculeata</taxon>
        <taxon>Apoidea</taxon>
        <taxon>Anthophila</taxon>
        <taxon>Apidae</taxon>
        <taxon>Melipona</taxon>
    </lineage>
</organism>
<feature type="region of interest" description="Disordered" evidence="1">
    <location>
        <begin position="188"/>
        <end position="253"/>
    </location>
</feature>
<proteinExistence type="predicted"/>
<gene>
    <name evidence="2" type="ORF">K0M31_009997</name>
</gene>
<evidence type="ECO:0000313" key="3">
    <source>
        <dbReference type="Proteomes" id="UP001177670"/>
    </source>
</evidence>
<feature type="compositionally biased region" description="Basic and acidic residues" evidence="1">
    <location>
        <begin position="237"/>
        <end position="253"/>
    </location>
</feature>
<name>A0AA40FMN7_9HYME</name>
<feature type="region of interest" description="Disordered" evidence="1">
    <location>
        <begin position="269"/>
        <end position="295"/>
    </location>
</feature>
<protein>
    <submittedName>
        <fullName evidence="2">Uncharacterized protein</fullName>
    </submittedName>
</protein>
<evidence type="ECO:0000256" key="1">
    <source>
        <dbReference type="SAM" id="MobiDB-lite"/>
    </source>
</evidence>
<dbReference type="EMBL" id="JAHYIQ010000025">
    <property type="protein sequence ID" value="KAK1121686.1"/>
    <property type="molecule type" value="Genomic_DNA"/>
</dbReference>
<evidence type="ECO:0000313" key="2">
    <source>
        <dbReference type="EMBL" id="KAK1121686.1"/>
    </source>
</evidence>
<sequence length="345" mass="38851">MAVTPRLRSERPRPSTFPGGATRQPRSTISGPRYLDIWQEEENQKSRCSVGLLGLHSAKTLGRRRQLVSAASFGSEEGHERPDSQPPGCSVGSAVRQGNLSLEDCRWASGGLQRTNCQRHLRRRVHLSVQSLVLSAVHVRSAQCAAGCLLFCKGRNLACQRGSRPVETVRWSGEYDFPRERERKWQQLADRREDTRRQLHSEPALRHHGRERETKTAPSRQGDRDSQGLAQGTRGAQEQHADSHRVDGSRAGRDSQVWIRVQLRGGIHPRRATLPRTSGGPIQHPIREEGGRHVEQETPQKERRAYLQALVVGQNVLIRSCHRRRVSESSSSPDARRFTIVQSSK</sequence>
<dbReference type="AlphaFoldDB" id="A0AA40FMN7"/>
<feature type="compositionally biased region" description="Basic and acidic residues" evidence="1">
    <location>
        <begin position="285"/>
        <end position="295"/>
    </location>
</feature>
<accession>A0AA40FMN7</accession>
<comment type="caution">
    <text evidence="2">The sequence shown here is derived from an EMBL/GenBank/DDBJ whole genome shotgun (WGS) entry which is preliminary data.</text>
</comment>
<reference evidence="2" key="1">
    <citation type="submission" date="2021-10" db="EMBL/GenBank/DDBJ databases">
        <title>Melipona bicolor Genome sequencing and assembly.</title>
        <authorList>
            <person name="Araujo N.S."/>
            <person name="Arias M.C."/>
        </authorList>
    </citation>
    <scope>NUCLEOTIDE SEQUENCE</scope>
    <source>
        <strain evidence="2">USP_2M_L1-L4_2017</strain>
        <tissue evidence="2">Whole body</tissue>
    </source>
</reference>